<accession>E4UD01</accession>
<dbReference type="EMBL" id="CP002371">
    <property type="protein sequence ID" value="ADR52241.1"/>
    <property type="molecule type" value="Genomic_DNA"/>
</dbReference>
<sequence>MPRTIANIAEINMNPKQIISKYVISMLNLNS</sequence>
<reference evidence="1 2" key="3">
    <citation type="journal article" date="2011" name="PLoS ONE">
        <title>The Complete Genome Sequence of 'Candidatus Liberibacter solanacearum', the Bacterium Associated with Potato Zebra Chip Disease.</title>
        <authorList>
            <person name="Lin H."/>
            <person name="Lou B."/>
            <person name="Glynn J.M."/>
            <person name="Doddapaneni H."/>
            <person name="Civerolo E.L."/>
            <person name="Chen C."/>
            <person name="Duan Y."/>
            <person name="Zhou L."/>
            <person name="Vahling C.M."/>
        </authorList>
    </citation>
    <scope>NUCLEOTIDE SEQUENCE [LARGE SCALE GENOMIC DNA]</scope>
    <source>
        <strain evidence="1 2">CLso-ZC1</strain>
    </source>
</reference>
<gene>
    <name evidence="1" type="ordered locus">CKC_02460</name>
</gene>
<organism evidence="1 2">
    <name type="scientific">Liberibacter solanacearum (strain CLso-ZC1)</name>
    <dbReference type="NCBI Taxonomy" id="658172"/>
    <lineage>
        <taxon>Bacteria</taxon>
        <taxon>Pseudomonadati</taxon>
        <taxon>Pseudomonadota</taxon>
        <taxon>Alphaproteobacteria</taxon>
        <taxon>Hyphomicrobiales</taxon>
        <taxon>Rhizobiaceae</taxon>
        <taxon>Liberibacter</taxon>
    </lineage>
</organism>
<dbReference type="KEGG" id="lso:CKC_02460"/>
<dbReference type="Proteomes" id="UP000007038">
    <property type="component" value="Chromosome"/>
</dbReference>
<proteinExistence type="predicted"/>
<evidence type="ECO:0000313" key="2">
    <source>
        <dbReference type="Proteomes" id="UP000007038"/>
    </source>
</evidence>
<dbReference type="AlphaFoldDB" id="E4UD01"/>
<reference evidence="2" key="1">
    <citation type="submission" date="2010-11" db="EMBL/GenBank/DDBJ databases">
        <title>Complete genome sequence of Candidatus Liberibacter solanacearum CLso-ZC1.</title>
        <authorList>
            <person name="Lin H."/>
            <person name="Doddapaneni H.V."/>
            <person name="Lou B."/>
            <person name="Civerolo E.L."/>
            <person name="Chen C."/>
            <person name="Duan Y."/>
            <person name="Zhou L."/>
            <person name="Glynn J."/>
        </authorList>
    </citation>
    <scope>NUCLEOTIDE SEQUENCE [LARGE SCALE GENOMIC DNA]</scope>
    <source>
        <strain evidence="2">CLso-ZC1</strain>
    </source>
</reference>
<evidence type="ECO:0000313" key="1">
    <source>
        <dbReference type="EMBL" id="ADR52241.1"/>
    </source>
</evidence>
<protein>
    <submittedName>
        <fullName evidence="1">Uncharacterized protein</fullName>
    </submittedName>
</protein>
<dbReference type="HOGENOM" id="CLU_3397225_0_0_5"/>
<reference key="2">
    <citation type="submission" date="2010-11" db="EMBL/GenBank/DDBJ databases">
        <authorList>
            <person name="Lin H."/>
            <person name="Doddapaneni H.V."/>
            <person name="Lou B."/>
            <person name="Civerolo E.L."/>
            <person name="Chen C."/>
            <person name="Duan Y."/>
            <person name="Zhou L."/>
            <person name="Glynn J."/>
        </authorList>
    </citation>
    <scope>NUCLEOTIDE SEQUENCE</scope>
    <source>
        <strain>CLso-ZC1</strain>
    </source>
</reference>
<name>E4UD01_LIBSC</name>